<keyword evidence="3" id="KW-1185">Reference proteome</keyword>
<feature type="compositionally biased region" description="Polar residues" evidence="1">
    <location>
        <begin position="329"/>
        <end position="343"/>
    </location>
</feature>
<protein>
    <submittedName>
        <fullName evidence="2">Uncharacterized protein</fullName>
    </submittedName>
</protein>
<dbReference type="EMBL" id="JAVHJO010000002">
    <property type="protein sequence ID" value="KAK6542734.1"/>
    <property type="molecule type" value="Genomic_DNA"/>
</dbReference>
<dbReference type="Proteomes" id="UP001365542">
    <property type="component" value="Unassembled WGS sequence"/>
</dbReference>
<sequence>MAGTTFYHFQEVLYNSLFSTPVLAKFIQKVVITAQFFYDSKDVTNFSSSCILALSVINKVWGVLKKHLRYNQLLKKAIIRLLLLVQRLDITELKDREEVRLNAKDLAKAFDLTDDIRIQNSGEVRFHFSNAFFNMKCPSESINFCIFGEDWCPFQHIGESFDTIQKRMFRPPNTKVPNETTEPAKSATFVCDLREQRDRRFIEQCIDQGTEIPIGRRQHYANLIKKTMEERHFPPQESGVALMKENLSFKPPLDEMVQGIRVLTTESQGIRIIAREYQDVASLEGERQDIVNIEQEDQDIRIIKREGRKIKIFESQDFQSEAAHKHHQSQSTDDFISKSPTTKNYRLRTNTEQLIGMPAEPSKFYRNIGPNNRSPIAQMTDFKETMTVVDLETMYSSRPSNMQQSEITIPDSFFDLFEDTKPHARSTLEGKIAPGLLVNFQLDEIPKLPATPFPAITPAMKSPSLTGRSVSIYTPSILELSDDEMHNLGPALKPTTSSSPIERTIPVNAFLSANSGMPTPSTIQPRSNTFSEPTIKTKRTSDSAIPLVDLPCGHFARHLTYAEYNNKINYKCIATVMKRHPVCFHAVSVKCHFNVDTPGFPCEVCAMKGVTAPMPMSRKW</sequence>
<gene>
    <name evidence="2" type="ORF">TWF694_006675</name>
</gene>
<evidence type="ECO:0000256" key="1">
    <source>
        <dbReference type="SAM" id="MobiDB-lite"/>
    </source>
</evidence>
<organism evidence="2 3">
    <name type="scientific">Orbilia ellipsospora</name>
    <dbReference type="NCBI Taxonomy" id="2528407"/>
    <lineage>
        <taxon>Eukaryota</taxon>
        <taxon>Fungi</taxon>
        <taxon>Dikarya</taxon>
        <taxon>Ascomycota</taxon>
        <taxon>Pezizomycotina</taxon>
        <taxon>Orbiliomycetes</taxon>
        <taxon>Orbiliales</taxon>
        <taxon>Orbiliaceae</taxon>
        <taxon>Orbilia</taxon>
    </lineage>
</organism>
<evidence type="ECO:0000313" key="2">
    <source>
        <dbReference type="EMBL" id="KAK6542734.1"/>
    </source>
</evidence>
<evidence type="ECO:0000313" key="3">
    <source>
        <dbReference type="Proteomes" id="UP001365542"/>
    </source>
</evidence>
<comment type="caution">
    <text evidence="2">The sequence shown here is derived from an EMBL/GenBank/DDBJ whole genome shotgun (WGS) entry which is preliminary data.</text>
</comment>
<reference evidence="2 3" key="1">
    <citation type="submission" date="2019-10" db="EMBL/GenBank/DDBJ databases">
        <authorList>
            <person name="Palmer J.M."/>
        </authorList>
    </citation>
    <scope>NUCLEOTIDE SEQUENCE [LARGE SCALE GENOMIC DNA]</scope>
    <source>
        <strain evidence="2 3">TWF694</strain>
    </source>
</reference>
<feature type="region of interest" description="Disordered" evidence="1">
    <location>
        <begin position="319"/>
        <end position="343"/>
    </location>
</feature>
<dbReference type="AlphaFoldDB" id="A0AAV9XL87"/>
<proteinExistence type="predicted"/>
<accession>A0AAV9XL87</accession>
<name>A0AAV9XL87_9PEZI</name>